<evidence type="ECO:0000256" key="4">
    <source>
        <dbReference type="ARBA" id="ARBA00022803"/>
    </source>
</evidence>
<evidence type="ECO:0000256" key="2">
    <source>
        <dbReference type="ARBA" id="ARBA00013194"/>
    </source>
</evidence>
<protein>
    <recommendedName>
        <fullName evidence="2 7">peptidylprolyl isomerase</fullName>
        <ecNumber evidence="2 7">5.2.1.8</ecNumber>
    </recommendedName>
</protein>
<dbReference type="InterPro" id="IPR019734">
    <property type="entry name" value="TPR_rpt"/>
</dbReference>
<organism evidence="9 10">
    <name type="scientific">Thamnocephalis sphaerospora</name>
    <dbReference type="NCBI Taxonomy" id="78915"/>
    <lineage>
        <taxon>Eukaryota</taxon>
        <taxon>Fungi</taxon>
        <taxon>Fungi incertae sedis</taxon>
        <taxon>Zoopagomycota</taxon>
        <taxon>Zoopagomycotina</taxon>
        <taxon>Zoopagomycetes</taxon>
        <taxon>Zoopagales</taxon>
        <taxon>Sigmoideomycetaceae</taxon>
        <taxon>Thamnocephalis</taxon>
    </lineage>
</organism>
<proteinExistence type="predicted"/>
<feature type="domain" description="PPIase FKBP-type" evidence="8">
    <location>
        <begin position="1"/>
        <end position="84"/>
    </location>
</feature>
<dbReference type="InterPro" id="IPR046357">
    <property type="entry name" value="PPIase_dom_sf"/>
</dbReference>
<dbReference type="InterPro" id="IPR001179">
    <property type="entry name" value="PPIase_FKBP_dom"/>
</dbReference>
<dbReference type="PANTHER" id="PTHR46512">
    <property type="entry name" value="PEPTIDYLPROLYL ISOMERASE"/>
    <property type="match status" value="1"/>
</dbReference>
<evidence type="ECO:0000256" key="3">
    <source>
        <dbReference type="ARBA" id="ARBA00022737"/>
    </source>
</evidence>
<dbReference type="Pfam" id="PF00254">
    <property type="entry name" value="FKBP_C"/>
    <property type="match status" value="1"/>
</dbReference>
<evidence type="ECO:0000256" key="1">
    <source>
        <dbReference type="ARBA" id="ARBA00000971"/>
    </source>
</evidence>
<name>A0A4V1IVS4_9FUNG</name>
<dbReference type="OrthoDB" id="1902587at2759"/>
<keyword evidence="5 7" id="KW-0697">Rotamase</keyword>
<dbReference type="SUPFAM" id="SSF54534">
    <property type="entry name" value="FKBP-like"/>
    <property type="match status" value="1"/>
</dbReference>
<evidence type="ECO:0000313" key="9">
    <source>
        <dbReference type="EMBL" id="RKP05069.1"/>
    </source>
</evidence>
<comment type="catalytic activity">
    <reaction evidence="1 7">
        <text>[protein]-peptidylproline (omega=180) = [protein]-peptidylproline (omega=0)</text>
        <dbReference type="Rhea" id="RHEA:16237"/>
        <dbReference type="Rhea" id="RHEA-COMP:10747"/>
        <dbReference type="Rhea" id="RHEA-COMP:10748"/>
        <dbReference type="ChEBI" id="CHEBI:83833"/>
        <dbReference type="ChEBI" id="CHEBI:83834"/>
        <dbReference type="EC" id="5.2.1.8"/>
    </reaction>
</comment>
<keyword evidence="4" id="KW-0802">TPR repeat</keyword>
<evidence type="ECO:0000256" key="5">
    <source>
        <dbReference type="ARBA" id="ARBA00023110"/>
    </source>
</evidence>
<keyword evidence="3" id="KW-0677">Repeat</keyword>
<dbReference type="AlphaFoldDB" id="A0A4V1IVS4"/>
<dbReference type="SUPFAM" id="SSF48452">
    <property type="entry name" value="TPR-like"/>
    <property type="match status" value="1"/>
</dbReference>
<evidence type="ECO:0000256" key="6">
    <source>
        <dbReference type="ARBA" id="ARBA00023235"/>
    </source>
</evidence>
<dbReference type="PANTHER" id="PTHR46512:SF9">
    <property type="entry name" value="PEPTIDYLPROLYL ISOMERASE"/>
    <property type="match status" value="1"/>
</dbReference>
<dbReference type="PROSITE" id="PS50059">
    <property type="entry name" value="FKBP_PPIASE"/>
    <property type="match status" value="1"/>
</dbReference>
<feature type="non-terminal residue" evidence="9">
    <location>
        <position position="1"/>
    </location>
</feature>
<reference evidence="10" key="1">
    <citation type="journal article" date="2018" name="Nat. Microbiol.">
        <title>Leveraging single-cell genomics to expand the fungal tree of life.</title>
        <authorList>
            <person name="Ahrendt S.R."/>
            <person name="Quandt C.A."/>
            <person name="Ciobanu D."/>
            <person name="Clum A."/>
            <person name="Salamov A."/>
            <person name="Andreopoulos B."/>
            <person name="Cheng J.F."/>
            <person name="Woyke T."/>
            <person name="Pelin A."/>
            <person name="Henrissat B."/>
            <person name="Reynolds N.K."/>
            <person name="Benny G.L."/>
            <person name="Smith M.E."/>
            <person name="James T.Y."/>
            <person name="Grigoriev I.V."/>
        </authorList>
    </citation>
    <scope>NUCLEOTIDE SEQUENCE [LARGE SCALE GENOMIC DNA]</scope>
    <source>
        <strain evidence="10">RSA 1356</strain>
    </source>
</reference>
<dbReference type="InterPro" id="IPR011990">
    <property type="entry name" value="TPR-like_helical_dom_sf"/>
</dbReference>
<dbReference type="Pfam" id="PF14559">
    <property type="entry name" value="TPR_19"/>
    <property type="match status" value="1"/>
</dbReference>
<dbReference type="Gene3D" id="1.25.40.10">
    <property type="entry name" value="Tetratricopeptide repeat domain"/>
    <property type="match status" value="1"/>
</dbReference>
<dbReference type="GO" id="GO:0003755">
    <property type="term" value="F:peptidyl-prolyl cis-trans isomerase activity"/>
    <property type="evidence" value="ECO:0007669"/>
    <property type="project" value="UniProtKB-KW"/>
</dbReference>
<dbReference type="Proteomes" id="UP000271241">
    <property type="component" value="Unassembled WGS sequence"/>
</dbReference>
<evidence type="ECO:0000313" key="10">
    <source>
        <dbReference type="Proteomes" id="UP000271241"/>
    </source>
</evidence>
<dbReference type="SMART" id="SM00028">
    <property type="entry name" value="TPR"/>
    <property type="match status" value="3"/>
</dbReference>
<dbReference type="STRING" id="78915.A0A4V1IVS4"/>
<dbReference type="Gene3D" id="3.10.50.40">
    <property type="match status" value="1"/>
</dbReference>
<dbReference type="EC" id="5.2.1.8" evidence="2 7"/>
<keyword evidence="10" id="KW-1185">Reference proteome</keyword>
<evidence type="ECO:0000256" key="7">
    <source>
        <dbReference type="PROSITE-ProRule" id="PRU00277"/>
    </source>
</evidence>
<keyword evidence="6 7" id="KW-0413">Isomerase</keyword>
<evidence type="ECO:0000259" key="8">
    <source>
        <dbReference type="PROSITE" id="PS50059"/>
    </source>
</evidence>
<gene>
    <name evidence="9" type="ORF">THASP1DRAFT_20266</name>
</gene>
<dbReference type="InterPro" id="IPR050754">
    <property type="entry name" value="FKBP4/5/8-like"/>
</dbReference>
<dbReference type="EMBL" id="KZ993288">
    <property type="protein sequence ID" value="RKP05069.1"/>
    <property type="molecule type" value="Genomic_DNA"/>
</dbReference>
<accession>A0A4V1IVS4</accession>
<sequence length="209" mass="22916">VDYTGTLFPSGEQFDSSTRRGTFKFDLGRGAVIRGWDVGVATMRVGEKAEFILAPNYAYGARGAPPRIPPNSTLKFEVELHGFTQAQRLKAALKYKESGNALFKSSNWDDARAAYEKALGQLDDVWEETDEEKAEILAARIAVLSNLAAVLLKLKQYREAVARCNDALARDAKQSKVLYRLAQAQLGLGEFDAAVDTVQKGLEVRDGVG</sequence>